<sequence length="328" mass="37100">MLKVLLNQKAKEEAGRILICMKDRFSTLFSHDADSMPRVWTGKEDIKAITKTARSAYLKSMPVMTVISLSLMDASDSGGSSEASKFLIRLLQVHGKSPLYTLPISLSKSTLPLQCDGSLLRRHQLSHRGSQVAPSSTAPLQVELSMSLLQMWPPLQGRGRHKIQKCHRKSTLLAPQRYPARWLFSQNSRVRDTVTPKDICHRTLDRRCRRHPRHLFRSSDTTLIPRTPREVNCHALGGRSRRSSDTTLIPRTPRDVNCHALGGRSRRSSDTTLIPRTPREVNCHALGGRSRRSSDTTLIPRTPRDVNCHALGGRSRHPWLRRLLGIYH</sequence>
<dbReference type="InterPro" id="IPR008803">
    <property type="entry name" value="RHD3/Sey1"/>
</dbReference>
<organism evidence="2 3">
    <name type="scientific">Musa troglodytarum</name>
    <name type="common">fe'i banana</name>
    <dbReference type="NCBI Taxonomy" id="320322"/>
    <lineage>
        <taxon>Eukaryota</taxon>
        <taxon>Viridiplantae</taxon>
        <taxon>Streptophyta</taxon>
        <taxon>Embryophyta</taxon>
        <taxon>Tracheophyta</taxon>
        <taxon>Spermatophyta</taxon>
        <taxon>Magnoliopsida</taxon>
        <taxon>Liliopsida</taxon>
        <taxon>Zingiberales</taxon>
        <taxon>Musaceae</taxon>
        <taxon>Musa</taxon>
    </lineage>
</organism>
<reference evidence="2" key="1">
    <citation type="submission" date="2022-05" db="EMBL/GenBank/DDBJ databases">
        <title>The Musa troglodytarum L. genome provides insights into the mechanism of non-climacteric behaviour and enrichment of carotenoids.</title>
        <authorList>
            <person name="Wang J."/>
        </authorList>
    </citation>
    <scope>NUCLEOTIDE SEQUENCE</scope>
    <source>
        <tissue evidence="2">Leaf</tissue>
    </source>
</reference>
<dbReference type="AlphaFoldDB" id="A0A9E7JNJ8"/>
<dbReference type="GO" id="GO:0003924">
    <property type="term" value="F:GTPase activity"/>
    <property type="evidence" value="ECO:0007669"/>
    <property type="project" value="TreeGrafter"/>
</dbReference>
<evidence type="ECO:0000259" key="1">
    <source>
        <dbReference type="Pfam" id="PF20428"/>
    </source>
</evidence>
<accession>A0A9E7JNJ8</accession>
<dbReference type="GO" id="GO:0016320">
    <property type="term" value="P:endoplasmic reticulum membrane fusion"/>
    <property type="evidence" value="ECO:0007669"/>
    <property type="project" value="TreeGrafter"/>
</dbReference>
<proteinExistence type="predicted"/>
<dbReference type="EMBL" id="CP097504">
    <property type="protein sequence ID" value="URD87640.1"/>
    <property type="molecule type" value="Genomic_DNA"/>
</dbReference>
<protein>
    <submittedName>
        <fullName evidence="2">GTP-binding protein that may be involved in cell development By similarity</fullName>
    </submittedName>
</protein>
<dbReference type="PANTHER" id="PTHR45923:SF2">
    <property type="entry name" value="PROTEIN SEY1"/>
    <property type="match status" value="1"/>
</dbReference>
<dbReference type="Pfam" id="PF20428">
    <property type="entry name" value="Sey1_3HB"/>
    <property type="match status" value="1"/>
</dbReference>
<evidence type="ECO:0000313" key="3">
    <source>
        <dbReference type="Proteomes" id="UP001055439"/>
    </source>
</evidence>
<dbReference type="OrthoDB" id="1726091at2759"/>
<evidence type="ECO:0000313" key="2">
    <source>
        <dbReference type="EMBL" id="URD87643.1"/>
    </source>
</evidence>
<dbReference type="InterPro" id="IPR046758">
    <property type="entry name" value="Sey1/RHD3-like_3HB"/>
</dbReference>
<dbReference type="GO" id="GO:0005783">
    <property type="term" value="C:endoplasmic reticulum"/>
    <property type="evidence" value="ECO:0007669"/>
    <property type="project" value="TreeGrafter"/>
</dbReference>
<dbReference type="EMBL" id="CP097504">
    <property type="protein sequence ID" value="URD87641.1"/>
    <property type="molecule type" value="Genomic_DNA"/>
</dbReference>
<keyword evidence="3" id="KW-1185">Reference proteome</keyword>
<feature type="domain" description="Sey1/RHD3-like three-helix bundle" evidence="1">
    <location>
        <begin position="4"/>
        <end position="70"/>
    </location>
</feature>
<dbReference type="EMBL" id="CP097504">
    <property type="protein sequence ID" value="URD87637.1"/>
    <property type="molecule type" value="Genomic_DNA"/>
</dbReference>
<dbReference type="EMBL" id="CP097504">
    <property type="protein sequence ID" value="URD87643.1"/>
    <property type="molecule type" value="Genomic_DNA"/>
</dbReference>
<name>A0A9E7JNJ8_9LILI</name>
<dbReference type="Proteomes" id="UP001055439">
    <property type="component" value="Chromosome 2"/>
</dbReference>
<dbReference type="PANTHER" id="PTHR45923">
    <property type="entry name" value="PROTEIN SEY1"/>
    <property type="match status" value="1"/>
</dbReference>
<feature type="non-terminal residue" evidence="2">
    <location>
        <position position="328"/>
    </location>
</feature>
<gene>
    <name evidence="2" type="ORF">MUK42_33174</name>
</gene>